<sequence>MRVLFRKVCLLILLLVLVIPRLEVGISETGLKESSKVTYTITGRFLLMNNNNVSVNDYVYISLPQNTTFQRSFVMNIEPKPIRFQVDEDGNVFAVTYIVAKPGEKIWINVTYRVTVTGYSIDPSASRGVWPNFNILKRYTRSTRYWDIYNTTIVKLAYDAAYSDTPLKTVQRLASWVVSRVNYQVNLGRSGSDHALIYTPRGYRIQGDCVEVADVFITMARSLGIPARGAYGFLLTSYKEHMWLNMSTVAEEGDAILNHWGGHMWPEVYVEPYGWIDVDMLDGMTTNVGLFSARHVIFGFEETKYYGATLTSSCIPSYMSLEYIDYVFDGELG</sequence>
<evidence type="ECO:0000313" key="3">
    <source>
        <dbReference type="Proteomes" id="UP000067434"/>
    </source>
</evidence>
<organism evidence="2 3">
    <name type="scientific">Infirmifilum uzonense</name>
    <dbReference type="NCBI Taxonomy" id="1550241"/>
    <lineage>
        <taxon>Archaea</taxon>
        <taxon>Thermoproteota</taxon>
        <taxon>Thermoprotei</taxon>
        <taxon>Thermofilales</taxon>
        <taxon>Thermofilaceae</taxon>
        <taxon>Infirmifilum</taxon>
    </lineage>
</organism>
<dbReference type="PATRIC" id="fig|1550241.5.peg.116"/>
<proteinExistence type="predicted"/>
<name>A0A0F7FG76_9CREN</name>
<dbReference type="InterPro" id="IPR002931">
    <property type="entry name" value="Transglutaminase-like"/>
</dbReference>
<protein>
    <recommendedName>
        <fullName evidence="1">Transglutaminase-like domain-containing protein</fullName>
    </recommendedName>
</protein>
<gene>
    <name evidence="2" type="ORF">MA03_00570</name>
</gene>
<dbReference type="Proteomes" id="UP000067434">
    <property type="component" value="Chromosome"/>
</dbReference>
<dbReference type="KEGG" id="thf:MA03_00570"/>
<dbReference type="Pfam" id="PF01841">
    <property type="entry name" value="Transglut_core"/>
    <property type="match status" value="1"/>
</dbReference>
<dbReference type="AlphaFoldDB" id="A0A0F7FG76"/>
<reference evidence="2 3" key="1">
    <citation type="journal article" date="2015" name="Stand. Genomic Sci.">
        <title>Complete genome sequence of and proposal of Thermofilum uzonense sp. nov. a novel hyperthermophilic crenarchaeon and emended description of the genus Thermofilum.</title>
        <authorList>
            <person name="Toshchakov S.V."/>
            <person name="Korzhenkov A.A."/>
            <person name="Samarov N.I."/>
            <person name="Mazunin I.O."/>
            <person name="Mozhey O.I."/>
            <person name="Shmyr I.S."/>
            <person name="Derbikova K.S."/>
            <person name="Taranov E.A."/>
            <person name="Dominova I.N."/>
            <person name="Bonch-Osmolovskaya E.A."/>
            <person name="Patrushev M.V."/>
            <person name="Podosokorskaya O.A."/>
            <person name="Kublanov I.V."/>
        </authorList>
    </citation>
    <scope>NUCLEOTIDE SEQUENCE [LARGE SCALE GENOMIC DNA]</scope>
    <source>
        <strain evidence="2 3">1807-2</strain>
    </source>
</reference>
<keyword evidence="3" id="KW-1185">Reference proteome</keyword>
<dbReference type="Gene3D" id="3.10.620.30">
    <property type="match status" value="1"/>
</dbReference>
<dbReference type="SMART" id="SM00460">
    <property type="entry name" value="TGc"/>
    <property type="match status" value="1"/>
</dbReference>
<evidence type="ECO:0000259" key="1">
    <source>
        <dbReference type="SMART" id="SM00460"/>
    </source>
</evidence>
<dbReference type="HOGENOM" id="CLU_815406_0_0_2"/>
<evidence type="ECO:0000313" key="2">
    <source>
        <dbReference type="EMBL" id="AKG38085.1"/>
    </source>
</evidence>
<dbReference type="EMBL" id="CP009961">
    <property type="protein sequence ID" value="AKG38085.1"/>
    <property type="molecule type" value="Genomic_DNA"/>
</dbReference>
<dbReference type="PANTHER" id="PTHR33490">
    <property type="entry name" value="BLR5614 PROTEIN-RELATED"/>
    <property type="match status" value="1"/>
</dbReference>
<accession>A0A0F7FG76</accession>
<dbReference type="InterPro" id="IPR038765">
    <property type="entry name" value="Papain-like_cys_pep_sf"/>
</dbReference>
<dbReference type="SUPFAM" id="SSF54001">
    <property type="entry name" value="Cysteine proteinases"/>
    <property type="match status" value="1"/>
</dbReference>
<feature type="domain" description="Transglutaminase-like" evidence="1">
    <location>
        <begin position="201"/>
        <end position="282"/>
    </location>
</feature>
<dbReference type="STRING" id="1550241.MA03_00570"/>